<reference evidence="2 3" key="1">
    <citation type="submission" date="2020-07" db="EMBL/GenBank/DDBJ databases">
        <title>Genomic diversity of species in the Neisseriaceae family.</title>
        <authorList>
            <person name="Vincent A.T."/>
            <person name="Bernet E."/>
            <person name="Veyrier F.J."/>
        </authorList>
    </citation>
    <scope>NUCLEOTIDE SEQUENCE [LARGE SCALE GENOMIC DNA]</scope>
    <source>
        <strain evidence="2 3">DSM 22244</strain>
    </source>
</reference>
<evidence type="ECO:0000313" key="3">
    <source>
        <dbReference type="Proteomes" id="UP000514752"/>
    </source>
</evidence>
<name>A0A7D7T5G0_9NEIS</name>
<evidence type="ECO:0008006" key="4">
    <source>
        <dbReference type="Google" id="ProtNLM"/>
    </source>
</evidence>
<keyword evidence="1" id="KW-0732">Signal</keyword>
<dbReference type="EMBL" id="CP059567">
    <property type="protein sequence ID" value="QMT40113.1"/>
    <property type="molecule type" value="Genomic_DNA"/>
</dbReference>
<sequence length="141" mass="16283">MKKTVFCLLLAAAGAAHAEISFVKPMTENECRQVLRDAADMYYDSRYCETESNEQTRQHAIIAWYALGELNSRISNEAFNRCPDLRLRGAEKEAFLAPYPKSHDAAETARFCTPDNRARIAPLYPRYLPLLKELERVRRQR</sequence>
<dbReference type="KEGG" id="nsg:H3L94_09710"/>
<organism evidence="2 3">
    <name type="scientific">Neisseria shayeganii</name>
    <dbReference type="NCBI Taxonomy" id="607712"/>
    <lineage>
        <taxon>Bacteria</taxon>
        <taxon>Pseudomonadati</taxon>
        <taxon>Pseudomonadota</taxon>
        <taxon>Betaproteobacteria</taxon>
        <taxon>Neisseriales</taxon>
        <taxon>Neisseriaceae</taxon>
        <taxon>Neisseria</taxon>
    </lineage>
</organism>
<evidence type="ECO:0000313" key="2">
    <source>
        <dbReference type="EMBL" id="QMT40113.1"/>
    </source>
</evidence>
<dbReference type="Proteomes" id="UP000514752">
    <property type="component" value="Chromosome"/>
</dbReference>
<feature type="signal peptide" evidence="1">
    <location>
        <begin position="1"/>
        <end position="18"/>
    </location>
</feature>
<gene>
    <name evidence="2" type="ORF">H3L94_09710</name>
</gene>
<feature type="chain" id="PRO_5027713313" description="DUF1311 domain-containing protein" evidence="1">
    <location>
        <begin position="19"/>
        <end position="141"/>
    </location>
</feature>
<protein>
    <recommendedName>
        <fullName evidence="4">DUF1311 domain-containing protein</fullName>
    </recommendedName>
</protein>
<dbReference type="AlphaFoldDB" id="A0A7D7T5G0"/>
<proteinExistence type="predicted"/>
<accession>A0A7D7T5G0</accession>
<evidence type="ECO:0000256" key="1">
    <source>
        <dbReference type="SAM" id="SignalP"/>
    </source>
</evidence>
<dbReference type="RefSeq" id="WP_182121854.1">
    <property type="nucleotide sequence ID" value="NZ_CP059567.1"/>
</dbReference>